<gene>
    <name evidence="9" type="ORF">Cflav_PD4172</name>
</gene>
<dbReference type="InterPro" id="IPR003362">
    <property type="entry name" value="Bact_transf"/>
</dbReference>
<dbReference type="GO" id="GO:0047360">
    <property type="term" value="F:undecaprenyl-phosphate galactose phosphotransferase activity"/>
    <property type="evidence" value="ECO:0007669"/>
    <property type="project" value="UniProtKB-EC"/>
</dbReference>
<dbReference type="EC" id="2.7.8.6" evidence="9"/>
<evidence type="ECO:0000256" key="6">
    <source>
        <dbReference type="ARBA" id="ARBA00023136"/>
    </source>
</evidence>
<reference evidence="9 10" key="1">
    <citation type="journal article" date="2011" name="J. Bacteriol.">
        <title>Genome sequence of 'Pedosphaera parvula' Ellin514, an aerobic Verrucomicrobial isolate from pasture soil.</title>
        <authorList>
            <person name="Kant R."/>
            <person name="van Passel M.W."/>
            <person name="Sangwan P."/>
            <person name="Palva A."/>
            <person name="Lucas S."/>
            <person name="Copeland A."/>
            <person name="Lapidus A."/>
            <person name="Glavina Del Rio T."/>
            <person name="Dalin E."/>
            <person name="Tice H."/>
            <person name="Bruce D."/>
            <person name="Goodwin L."/>
            <person name="Pitluck S."/>
            <person name="Chertkov O."/>
            <person name="Larimer F.W."/>
            <person name="Land M.L."/>
            <person name="Hauser L."/>
            <person name="Brettin T.S."/>
            <person name="Detter J.C."/>
            <person name="Han S."/>
            <person name="de Vos W.M."/>
            <person name="Janssen P.H."/>
            <person name="Smidt H."/>
        </authorList>
    </citation>
    <scope>NUCLEOTIDE SEQUENCE [LARGE SCALE GENOMIC DNA]</scope>
    <source>
        <strain evidence="9 10">Ellin514</strain>
    </source>
</reference>
<protein>
    <submittedName>
        <fullName evidence="9">Exopolysaccharide biosynthesis polyprenyl glycosylphosphotransferase</fullName>
        <ecNumber evidence="9">2.7.8.6</ecNumber>
    </submittedName>
</protein>
<feature type="transmembrane region" description="Helical" evidence="7">
    <location>
        <begin position="42"/>
        <end position="64"/>
    </location>
</feature>
<dbReference type="Pfam" id="PF13727">
    <property type="entry name" value="CoA_binding_3"/>
    <property type="match status" value="1"/>
</dbReference>
<sequence>MQIQQLLDALLFAASFWFAWVLRANPDVITTLRLNPVSPFDAYYWLYLLLIPTGPLVLEAQGFYDRPLLCPRRSTIWLLFKGCLFTTIGLIMALFFLRLELARSVAVLFGINSFFLIFLKEEVVRLGLKSKFAQSQIERRFILVGTEEETAEMRKELKARPEAGLVVLAEVDLNHTSIEAMTNMLHEHSVNGVILNAKHNYFQQVEAAIRTCELEGVEVWLVADFFKTQISRPSFDDFHGRPVLVFSSTPQASWQSVLKQVLDFMVALVVVVSFSWAFALVAMLIKLNSPGPVLFRQKRCGVNGQPFTIFKFRTMETNAEQRKHELAAMNEMSGPVFKMKNDPRITPIGRILRKYSIDEVPQFFNVLRGEMSLVGPRPLPVDEVKRFDDLAHRRRLSVKPGLTCLWQISGRNDLSDFRDWVRLDLEYIDNWSLWLDLKIMWRTVPVVLIGSGAR</sequence>
<proteinExistence type="inferred from homology"/>
<dbReference type="EMBL" id="ABOX02000009">
    <property type="protein sequence ID" value="EEF61494.1"/>
    <property type="molecule type" value="Genomic_DNA"/>
</dbReference>
<feature type="domain" description="Bacterial sugar transferase" evidence="8">
    <location>
        <begin position="259"/>
        <end position="448"/>
    </location>
</feature>
<dbReference type="NCBIfam" id="TIGR03025">
    <property type="entry name" value="EPS_sugtrans"/>
    <property type="match status" value="1"/>
</dbReference>
<dbReference type="GO" id="GO:0016020">
    <property type="term" value="C:membrane"/>
    <property type="evidence" value="ECO:0007669"/>
    <property type="project" value="UniProtKB-SubCell"/>
</dbReference>
<comment type="similarity">
    <text evidence="2">Belongs to the bacterial sugar transferase family.</text>
</comment>
<dbReference type="AlphaFoldDB" id="B9XEZ6"/>
<comment type="caution">
    <text evidence="9">The sequence shown here is derived from an EMBL/GenBank/DDBJ whole genome shotgun (WGS) entry which is preliminary data.</text>
</comment>
<accession>B9XEZ6</accession>
<feature type="transmembrane region" description="Helical" evidence="7">
    <location>
        <begin position="261"/>
        <end position="285"/>
    </location>
</feature>
<comment type="subcellular location">
    <subcellularLocation>
        <location evidence="1">Membrane</location>
        <topology evidence="1">Multi-pass membrane protein</topology>
    </subcellularLocation>
</comment>
<evidence type="ECO:0000259" key="8">
    <source>
        <dbReference type="Pfam" id="PF02397"/>
    </source>
</evidence>
<name>B9XEZ6_PEDPL</name>
<dbReference type="PANTHER" id="PTHR30576">
    <property type="entry name" value="COLANIC BIOSYNTHESIS UDP-GLUCOSE LIPID CARRIER TRANSFERASE"/>
    <property type="match status" value="1"/>
</dbReference>
<dbReference type="PANTHER" id="PTHR30576:SF10">
    <property type="entry name" value="SLL5057 PROTEIN"/>
    <property type="match status" value="1"/>
</dbReference>
<evidence type="ECO:0000256" key="1">
    <source>
        <dbReference type="ARBA" id="ARBA00004141"/>
    </source>
</evidence>
<organism evidence="9 10">
    <name type="scientific">Pedosphaera parvula (strain Ellin514)</name>
    <dbReference type="NCBI Taxonomy" id="320771"/>
    <lineage>
        <taxon>Bacteria</taxon>
        <taxon>Pseudomonadati</taxon>
        <taxon>Verrucomicrobiota</taxon>
        <taxon>Pedosphaerae</taxon>
        <taxon>Pedosphaerales</taxon>
        <taxon>Pedosphaeraceae</taxon>
        <taxon>Pedosphaera</taxon>
    </lineage>
</organism>
<keyword evidence="6 7" id="KW-0472">Membrane</keyword>
<evidence type="ECO:0000313" key="9">
    <source>
        <dbReference type="EMBL" id="EEF61494.1"/>
    </source>
</evidence>
<feature type="transmembrane region" description="Helical" evidence="7">
    <location>
        <begin position="76"/>
        <end position="95"/>
    </location>
</feature>
<dbReference type="Pfam" id="PF02397">
    <property type="entry name" value="Bac_transf"/>
    <property type="match status" value="1"/>
</dbReference>
<keyword evidence="4 7" id="KW-0812">Transmembrane</keyword>
<keyword evidence="10" id="KW-1185">Reference proteome</keyword>
<evidence type="ECO:0000256" key="4">
    <source>
        <dbReference type="ARBA" id="ARBA00022692"/>
    </source>
</evidence>
<keyword evidence="3 9" id="KW-0808">Transferase</keyword>
<dbReference type="Proteomes" id="UP000003688">
    <property type="component" value="Unassembled WGS sequence"/>
</dbReference>
<dbReference type="STRING" id="320771.Cflav_PD4172"/>
<evidence type="ECO:0000256" key="7">
    <source>
        <dbReference type="SAM" id="Phobius"/>
    </source>
</evidence>
<evidence type="ECO:0000256" key="2">
    <source>
        <dbReference type="ARBA" id="ARBA00006464"/>
    </source>
</evidence>
<evidence type="ECO:0000256" key="5">
    <source>
        <dbReference type="ARBA" id="ARBA00022989"/>
    </source>
</evidence>
<keyword evidence="5 7" id="KW-1133">Transmembrane helix</keyword>
<feature type="transmembrane region" description="Helical" evidence="7">
    <location>
        <begin position="101"/>
        <end position="119"/>
    </location>
</feature>
<evidence type="ECO:0000313" key="10">
    <source>
        <dbReference type="Proteomes" id="UP000003688"/>
    </source>
</evidence>
<dbReference type="InterPro" id="IPR017475">
    <property type="entry name" value="EPS_sugar_tfrase"/>
</dbReference>
<evidence type="ECO:0000256" key="3">
    <source>
        <dbReference type="ARBA" id="ARBA00022679"/>
    </source>
</evidence>